<dbReference type="GO" id="GO:0005524">
    <property type="term" value="F:ATP binding"/>
    <property type="evidence" value="ECO:0007669"/>
    <property type="project" value="UniProtKB-KW"/>
</dbReference>
<dbReference type="InterPro" id="IPR035965">
    <property type="entry name" value="PAS-like_dom_sf"/>
</dbReference>
<dbReference type="SMART" id="SM00387">
    <property type="entry name" value="HATPase_c"/>
    <property type="match status" value="1"/>
</dbReference>
<comment type="subcellular location">
    <subcellularLocation>
        <location evidence="2">Membrane</location>
        <topology evidence="2">Multi-pass membrane protein</topology>
    </subcellularLocation>
</comment>
<comment type="catalytic activity">
    <reaction evidence="1">
        <text>ATP + protein L-histidine = ADP + protein N-phospho-L-histidine.</text>
        <dbReference type="EC" id="2.7.13.3"/>
    </reaction>
</comment>
<keyword evidence="9" id="KW-0067">ATP-binding</keyword>
<evidence type="ECO:0000256" key="7">
    <source>
        <dbReference type="ARBA" id="ARBA00022741"/>
    </source>
</evidence>
<dbReference type="FunFam" id="3.30.565.10:FF:000006">
    <property type="entry name" value="Sensor histidine kinase WalK"/>
    <property type="match status" value="1"/>
</dbReference>
<dbReference type="Pfam" id="PF00989">
    <property type="entry name" value="PAS"/>
    <property type="match status" value="1"/>
</dbReference>
<dbReference type="NCBIfam" id="TIGR00229">
    <property type="entry name" value="sensory_box"/>
    <property type="match status" value="1"/>
</dbReference>
<evidence type="ECO:0000259" key="15">
    <source>
        <dbReference type="PROSITE" id="PS50112"/>
    </source>
</evidence>
<dbReference type="SUPFAM" id="SSF55874">
    <property type="entry name" value="ATPase domain of HSP90 chaperone/DNA topoisomerase II/histidine kinase"/>
    <property type="match status" value="1"/>
</dbReference>
<evidence type="ECO:0000256" key="5">
    <source>
        <dbReference type="ARBA" id="ARBA00022679"/>
    </source>
</evidence>
<dbReference type="InterPro" id="IPR036890">
    <property type="entry name" value="HATPase_C_sf"/>
</dbReference>
<dbReference type="STRING" id="1798644.A2122_02465"/>
<dbReference type="InterPro" id="IPR036097">
    <property type="entry name" value="HisK_dim/P_sf"/>
</dbReference>
<evidence type="ECO:0000256" key="6">
    <source>
        <dbReference type="ARBA" id="ARBA00022692"/>
    </source>
</evidence>
<dbReference type="InterPro" id="IPR004358">
    <property type="entry name" value="Sig_transdc_His_kin-like_C"/>
</dbReference>
<dbReference type="SMART" id="SM00091">
    <property type="entry name" value="PAS"/>
    <property type="match status" value="1"/>
</dbReference>
<dbReference type="CDD" id="cd00130">
    <property type="entry name" value="PAS"/>
    <property type="match status" value="1"/>
</dbReference>
<evidence type="ECO:0000256" key="11">
    <source>
        <dbReference type="ARBA" id="ARBA00023012"/>
    </source>
</evidence>
<sequence>MATPDEQSTGSFWGVPEMRIAWISLPFLAGVFIVNLIALGPSPLSFISLGLVLAVAVIIVFYAASLARSNREVKIERSELKSIIFDLEDALILYDENFKMLFFNPAAERLFGIPSGKIVGRTLSPGDAQDPERHLLTQVIFPSLAPVMTSRTEPGSYPQVVDISFETPNLELRVKTNAIADPSGKVLGFVKTIRDRTRDVAAIRSKNEFITVASHQLRTPITGIAWALETLEKDASIGEADRAIVGNALEASHQLANIVEDLLMASKIEDGRFGYKFEPIDLVDFINKVLGEIMPHARSLGLAVYFDHPKETKFPPAYADPEKLTMLLQNLLDNAVRYNVKGGSITVKIEAPDGPFLTVSVQDTGIGIPPEGLEKIFTKFYRAENALKSQTEGSGLGLYIAQNIVRAHGGKIWADSQAGRGTVFSFTLATDRKFVPGKEVPLEW</sequence>
<dbReference type="CDD" id="cd00075">
    <property type="entry name" value="HATPase"/>
    <property type="match status" value="1"/>
</dbReference>
<feature type="domain" description="PAS" evidence="15">
    <location>
        <begin position="76"/>
        <end position="123"/>
    </location>
</feature>
<evidence type="ECO:0000256" key="12">
    <source>
        <dbReference type="ARBA" id="ARBA00023136"/>
    </source>
</evidence>
<proteinExistence type="predicted"/>
<evidence type="ECO:0000256" key="4">
    <source>
        <dbReference type="ARBA" id="ARBA00022553"/>
    </source>
</evidence>
<gene>
    <name evidence="16" type="ORF">A2122_02465</name>
</gene>
<dbReference type="PANTHER" id="PTHR42878:SF7">
    <property type="entry name" value="SENSOR HISTIDINE KINASE GLRK"/>
    <property type="match status" value="1"/>
</dbReference>
<evidence type="ECO:0000256" key="3">
    <source>
        <dbReference type="ARBA" id="ARBA00012438"/>
    </source>
</evidence>
<dbReference type="InterPro" id="IPR050351">
    <property type="entry name" value="BphY/WalK/GraS-like"/>
</dbReference>
<evidence type="ECO:0000259" key="14">
    <source>
        <dbReference type="PROSITE" id="PS50109"/>
    </source>
</evidence>
<reference evidence="16 17" key="1">
    <citation type="journal article" date="2016" name="Nat. Commun.">
        <title>Thousands of microbial genomes shed light on interconnected biogeochemical processes in an aquifer system.</title>
        <authorList>
            <person name="Anantharaman K."/>
            <person name="Brown C.T."/>
            <person name="Hug L.A."/>
            <person name="Sharon I."/>
            <person name="Castelle C.J."/>
            <person name="Probst A.J."/>
            <person name="Thomas B.C."/>
            <person name="Singh A."/>
            <person name="Wilkins M.J."/>
            <person name="Karaoz U."/>
            <person name="Brodie E.L."/>
            <person name="Williams K.H."/>
            <person name="Hubbard S.S."/>
            <person name="Banfield J.F."/>
        </authorList>
    </citation>
    <scope>NUCLEOTIDE SEQUENCE [LARGE SCALE GENOMIC DNA]</scope>
</reference>
<dbReference type="Gene3D" id="3.30.565.10">
    <property type="entry name" value="Histidine kinase-like ATPase, C-terminal domain"/>
    <property type="match status" value="1"/>
</dbReference>
<dbReference type="InterPro" id="IPR003661">
    <property type="entry name" value="HisK_dim/P_dom"/>
</dbReference>
<protein>
    <recommendedName>
        <fullName evidence="3">histidine kinase</fullName>
        <ecNumber evidence="3">2.7.13.3</ecNumber>
    </recommendedName>
</protein>
<dbReference type="CDD" id="cd00082">
    <property type="entry name" value="HisKA"/>
    <property type="match status" value="1"/>
</dbReference>
<keyword evidence="8" id="KW-0418">Kinase</keyword>
<dbReference type="Gene3D" id="1.10.287.130">
    <property type="match status" value="1"/>
</dbReference>
<feature type="transmembrane region" description="Helical" evidence="13">
    <location>
        <begin position="20"/>
        <end position="40"/>
    </location>
</feature>
<dbReference type="GO" id="GO:0000155">
    <property type="term" value="F:phosphorelay sensor kinase activity"/>
    <property type="evidence" value="ECO:0007669"/>
    <property type="project" value="InterPro"/>
</dbReference>
<dbReference type="GO" id="GO:0007234">
    <property type="term" value="P:osmosensory signaling via phosphorelay pathway"/>
    <property type="evidence" value="ECO:0007669"/>
    <property type="project" value="TreeGrafter"/>
</dbReference>
<keyword evidence="5" id="KW-0808">Transferase</keyword>
<feature type="transmembrane region" description="Helical" evidence="13">
    <location>
        <begin position="46"/>
        <end position="67"/>
    </location>
</feature>
<dbReference type="PROSITE" id="PS50112">
    <property type="entry name" value="PAS"/>
    <property type="match status" value="1"/>
</dbReference>
<evidence type="ECO:0000256" key="9">
    <source>
        <dbReference type="ARBA" id="ARBA00022840"/>
    </source>
</evidence>
<name>A0A1G2C700_9BACT</name>
<dbReference type="GO" id="GO:0016020">
    <property type="term" value="C:membrane"/>
    <property type="evidence" value="ECO:0007669"/>
    <property type="project" value="UniProtKB-SubCell"/>
</dbReference>
<dbReference type="EC" id="2.7.13.3" evidence="3"/>
<accession>A0A1G2C700</accession>
<dbReference type="SUPFAM" id="SSF47384">
    <property type="entry name" value="Homodimeric domain of signal transducing histidine kinase"/>
    <property type="match status" value="1"/>
</dbReference>
<dbReference type="PROSITE" id="PS50109">
    <property type="entry name" value="HIS_KIN"/>
    <property type="match status" value="1"/>
</dbReference>
<dbReference type="Gene3D" id="3.30.450.20">
    <property type="entry name" value="PAS domain"/>
    <property type="match status" value="1"/>
</dbReference>
<evidence type="ECO:0000256" key="8">
    <source>
        <dbReference type="ARBA" id="ARBA00022777"/>
    </source>
</evidence>
<keyword evidence="4" id="KW-0597">Phosphoprotein</keyword>
<dbReference type="AlphaFoldDB" id="A0A1G2C700"/>
<dbReference type="EMBL" id="MHKU01000028">
    <property type="protein sequence ID" value="OGY96549.1"/>
    <property type="molecule type" value="Genomic_DNA"/>
</dbReference>
<dbReference type="GO" id="GO:0000156">
    <property type="term" value="F:phosphorelay response regulator activity"/>
    <property type="evidence" value="ECO:0007669"/>
    <property type="project" value="TreeGrafter"/>
</dbReference>
<dbReference type="Pfam" id="PF02518">
    <property type="entry name" value="HATPase_c"/>
    <property type="match status" value="1"/>
</dbReference>
<dbReference type="GO" id="GO:0030295">
    <property type="term" value="F:protein kinase activator activity"/>
    <property type="evidence" value="ECO:0007669"/>
    <property type="project" value="TreeGrafter"/>
</dbReference>
<evidence type="ECO:0000313" key="16">
    <source>
        <dbReference type="EMBL" id="OGY96549.1"/>
    </source>
</evidence>
<dbReference type="SMART" id="SM00388">
    <property type="entry name" value="HisKA"/>
    <property type="match status" value="1"/>
</dbReference>
<dbReference type="GO" id="GO:0006355">
    <property type="term" value="P:regulation of DNA-templated transcription"/>
    <property type="evidence" value="ECO:0007669"/>
    <property type="project" value="InterPro"/>
</dbReference>
<dbReference type="InterPro" id="IPR003594">
    <property type="entry name" value="HATPase_dom"/>
</dbReference>
<evidence type="ECO:0000313" key="17">
    <source>
        <dbReference type="Proteomes" id="UP000176648"/>
    </source>
</evidence>
<feature type="domain" description="Histidine kinase" evidence="14">
    <location>
        <begin position="212"/>
        <end position="432"/>
    </location>
</feature>
<dbReference type="InterPro" id="IPR005467">
    <property type="entry name" value="His_kinase_dom"/>
</dbReference>
<evidence type="ECO:0000256" key="2">
    <source>
        <dbReference type="ARBA" id="ARBA00004141"/>
    </source>
</evidence>
<dbReference type="PANTHER" id="PTHR42878">
    <property type="entry name" value="TWO-COMPONENT HISTIDINE KINASE"/>
    <property type="match status" value="1"/>
</dbReference>
<dbReference type="Proteomes" id="UP000176648">
    <property type="component" value="Unassembled WGS sequence"/>
</dbReference>
<keyword evidence="7" id="KW-0547">Nucleotide-binding</keyword>
<evidence type="ECO:0000256" key="10">
    <source>
        <dbReference type="ARBA" id="ARBA00022989"/>
    </source>
</evidence>
<keyword evidence="6 13" id="KW-0812">Transmembrane</keyword>
<dbReference type="InterPro" id="IPR013767">
    <property type="entry name" value="PAS_fold"/>
</dbReference>
<keyword evidence="10 13" id="KW-1133">Transmembrane helix</keyword>
<evidence type="ECO:0000256" key="1">
    <source>
        <dbReference type="ARBA" id="ARBA00000085"/>
    </source>
</evidence>
<dbReference type="SUPFAM" id="SSF55785">
    <property type="entry name" value="PYP-like sensor domain (PAS domain)"/>
    <property type="match status" value="1"/>
</dbReference>
<evidence type="ECO:0000256" key="13">
    <source>
        <dbReference type="SAM" id="Phobius"/>
    </source>
</evidence>
<keyword evidence="12 13" id="KW-0472">Membrane</keyword>
<organism evidence="16 17">
    <name type="scientific">Candidatus Liptonbacteria bacterium GWB1_49_6</name>
    <dbReference type="NCBI Taxonomy" id="1798644"/>
    <lineage>
        <taxon>Bacteria</taxon>
        <taxon>Candidatus Liptoniibacteriota</taxon>
    </lineage>
</organism>
<comment type="caution">
    <text evidence="16">The sequence shown here is derived from an EMBL/GenBank/DDBJ whole genome shotgun (WGS) entry which is preliminary data.</text>
</comment>
<keyword evidence="11" id="KW-0902">Two-component regulatory system</keyword>
<dbReference type="PRINTS" id="PR00344">
    <property type="entry name" value="BCTRLSENSOR"/>
</dbReference>
<dbReference type="Pfam" id="PF00512">
    <property type="entry name" value="HisKA"/>
    <property type="match status" value="1"/>
</dbReference>
<dbReference type="InterPro" id="IPR000014">
    <property type="entry name" value="PAS"/>
</dbReference>